<dbReference type="SUPFAM" id="SSF101756">
    <property type="entry name" value="Hypothetical protein YgiW"/>
    <property type="match status" value="1"/>
</dbReference>
<sequence>MKKHAALLAIVALASTPVLAAQQGGFVDPSQPAASAQKGGFSGPSGSVVTVKQAQDMKDDSWVILRGNIVERVGEDDYTFRDATGSLKVEIDNKHWNGQNVAPGDKVEIQGELDKDFNNVEMDVKQVRKIQ</sequence>
<dbReference type="PATRIC" id="fig|1619313.3.peg.9"/>
<dbReference type="InterPro" id="IPR036700">
    <property type="entry name" value="BOBF_sf"/>
</dbReference>
<dbReference type="NCBIfam" id="TIGR00156">
    <property type="entry name" value="YgiW/YdeI family stress tolerance OB fold protein"/>
    <property type="match status" value="1"/>
</dbReference>
<dbReference type="RefSeq" id="WP_067426495.1">
    <property type="nucleotide sequence ID" value="NZ_CP072598.1"/>
</dbReference>
<evidence type="ECO:0000313" key="5">
    <source>
        <dbReference type="Proteomes" id="UP000059419"/>
    </source>
</evidence>
<evidence type="ECO:0000256" key="2">
    <source>
        <dbReference type="SAM" id="MobiDB-lite"/>
    </source>
</evidence>
<dbReference type="AlphaFoldDB" id="A0A0U5L166"/>
<dbReference type="InterPro" id="IPR005220">
    <property type="entry name" value="CarO-like"/>
</dbReference>
<organism evidence="4 5">
    <name type="scientific">Duffyella gerundensis</name>
    <dbReference type="NCBI Taxonomy" id="1619313"/>
    <lineage>
        <taxon>Bacteria</taxon>
        <taxon>Pseudomonadati</taxon>
        <taxon>Pseudomonadota</taxon>
        <taxon>Gammaproteobacteria</taxon>
        <taxon>Enterobacterales</taxon>
        <taxon>Erwiniaceae</taxon>
        <taxon>Duffyella</taxon>
    </lineage>
</organism>
<evidence type="ECO:0000313" key="4">
    <source>
        <dbReference type="EMBL" id="CUU22247.1"/>
    </source>
</evidence>
<accession>A0A0U5L166</accession>
<gene>
    <name evidence="4" type="primary">ygiW</name>
    <name evidence="4" type="ORF">EM595_0010</name>
</gene>
<dbReference type="OrthoDB" id="598245at2"/>
<dbReference type="PANTHER" id="PTHR36571:SF1">
    <property type="entry name" value="PROTEIN YGIW"/>
    <property type="match status" value="1"/>
</dbReference>
<feature type="chain" id="PRO_5006860986" evidence="3">
    <location>
        <begin position="21"/>
        <end position="131"/>
    </location>
</feature>
<dbReference type="STRING" id="1619313.EM595_0010"/>
<dbReference type="PANTHER" id="PTHR36571">
    <property type="entry name" value="PROTEIN YGIW"/>
    <property type="match status" value="1"/>
</dbReference>
<dbReference type="InterPro" id="IPR016052">
    <property type="entry name" value="YgiW/YdeI"/>
</dbReference>
<name>A0A0U5L166_9GAMM</name>
<proteinExistence type="predicted"/>
<evidence type="ECO:0000256" key="3">
    <source>
        <dbReference type="SAM" id="SignalP"/>
    </source>
</evidence>
<keyword evidence="1 3" id="KW-0732">Signal</keyword>
<keyword evidence="5" id="KW-1185">Reference proteome</keyword>
<dbReference type="GeneID" id="84614994"/>
<dbReference type="Gene3D" id="2.40.50.200">
    <property type="entry name" value="Bacterial OB-fold"/>
    <property type="match status" value="1"/>
</dbReference>
<dbReference type="Proteomes" id="UP000059419">
    <property type="component" value="Chromosome 1"/>
</dbReference>
<dbReference type="KEGG" id="ege:EM595_0010"/>
<feature type="signal peptide" evidence="3">
    <location>
        <begin position="1"/>
        <end position="20"/>
    </location>
</feature>
<dbReference type="NCBIfam" id="NF033674">
    <property type="entry name" value="stress_OB_fold"/>
    <property type="match status" value="1"/>
</dbReference>
<dbReference type="Pfam" id="PF04076">
    <property type="entry name" value="BOF"/>
    <property type="match status" value="1"/>
</dbReference>
<dbReference type="EMBL" id="LN907827">
    <property type="protein sequence ID" value="CUU22247.1"/>
    <property type="molecule type" value="Genomic_DNA"/>
</dbReference>
<protein>
    <submittedName>
        <fullName evidence="4">Protein YgiW</fullName>
    </submittedName>
</protein>
<feature type="region of interest" description="Disordered" evidence="2">
    <location>
        <begin position="24"/>
        <end position="47"/>
    </location>
</feature>
<reference evidence="5" key="1">
    <citation type="submission" date="2015-11" db="EMBL/GenBank/DDBJ databases">
        <authorList>
            <person name="Blom J."/>
        </authorList>
    </citation>
    <scope>NUCLEOTIDE SEQUENCE [LARGE SCALE GENOMIC DNA]</scope>
</reference>
<evidence type="ECO:0000256" key="1">
    <source>
        <dbReference type="ARBA" id="ARBA00022729"/>
    </source>
</evidence>